<dbReference type="AlphaFoldDB" id="A0AAV7KN08"/>
<accession>A0AAV7KN08</accession>
<organism evidence="2 3">
    <name type="scientific">Pleurodeles waltl</name>
    <name type="common">Iberian ribbed newt</name>
    <dbReference type="NCBI Taxonomy" id="8319"/>
    <lineage>
        <taxon>Eukaryota</taxon>
        <taxon>Metazoa</taxon>
        <taxon>Chordata</taxon>
        <taxon>Craniata</taxon>
        <taxon>Vertebrata</taxon>
        <taxon>Euteleostomi</taxon>
        <taxon>Amphibia</taxon>
        <taxon>Batrachia</taxon>
        <taxon>Caudata</taxon>
        <taxon>Salamandroidea</taxon>
        <taxon>Salamandridae</taxon>
        <taxon>Pleurodelinae</taxon>
        <taxon>Pleurodeles</taxon>
    </lineage>
</organism>
<dbReference type="EMBL" id="JANPWB010000016">
    <property type="protein sequence ID" value="KAJ1080322.1"/>
    <property type="molecule type" value="Genomic_DNA"/>
</dbReference>
<reference evidence="2" key="1">
    <citation type="journal article" date="2022" name="bioRxiv">
        <title>Sequencing and chromosome-scale assembly of the giantPleurodeles waltlgenome.</title>
        <authorList>
            <person name="Brown T."/>
            <person name="Elewa A."/>
            <person name="Iarovenko S."/>
            <person name="Subramanian E."/>
            <person name="Araus A.J."/>
            <person name="Petzold A."/>
            <person name="Susuki M."/>
            <person name="Suzuki K.-i.T."/>
            <person name="Hayashi T."/>
            <person name="Toyoda A."/>
            <person name="Oliveira C."/>
            <person name="Osipova E."/>
            <person name="Leigh N.D."/>
            <person name="Simon A."/>
            <person name="Yun M.H."/>
        </authorList>
    </citation>
    <scope>NUCLEOTIDE SEQUENCE</scope>
    <source>
        <strain evidence="2">20211129_DDA</strain>
        <tissue evidence="2">Liver</tissue>
    </source>
</reference>
<feature type="region of interest" description="Disordered" evidence="1">
    <location>
        <begin position="1"/>
        <end position="26"/>
    </location>
</feature>
<evidence type="ECO:0000313" key="2">
    <source>
        <dbReference type="EMBL" id="KAJ1080322.1"/>
    </source>
</evidence>
<sequence>MLCSSRGPAGRRGPGTERLRLSTDPAPGIPSLPGWARLGVPYRVSLPENDRVVPFGKAGGSRSSVYAFRNGLLTPDNLTLSTS</sequence>
<gene>
    <name evidence="2" type="ORF">NDU88_000541</name>
</gene>
<keyword evidence="3" id="KW-1185">Reference proteome</keyword>
<name>A0AAV7KN08_PLEWA</name>
<protein>
    <submittedName>
        <fullName evidence="2">Uncharacterized protein</fullName>
    </submittedName>
</protein>
<comment type="caution">
    <text evidence="2">The sequence shown here is derived from an EMBL/GenBank/DDBJ whole genome shotgun (WGS) entry which is preliminary data.</text>
</comment>
<evidence type="ECO:0000256" key="1">
    <source>
        <dbReference type="SAM" id="MobiDB-lite"/>
    </source>
</evidence>
<evidence type="ECO:0000313" key="3">
    <source>
        <dbReference type="Proteomes" id="UP001066276"/>
    </source>
</evidence>
<proteinExistence type="predicted"/>
<dbReference type="Proteomes" id="UP001066276">
    <property type="component" value="Chromosome 12"/>
</dbReference>